<dbReference type="KEGG" id="oai:OLEAN_C08590"/>
<dbReference type="EMBL" id="FO203512">
    <property type="protein sequence ID" value="CCK75035.1"/>
    <property type="molecule type" value="Genomic_DNA"/>
</dbReference>
<feature type="compositionally biased region" description="Polar residues" evidence="1">
    <location>
        <begin position="236"/>
        <end position="245"/>
    </location>
</feature>
<evidence type="ECO:0000313" key="4">
    <source>
        <dbReference type="Proteomes" id="UP000032749"/>
    </source>
</evidence>
<sequence length="312" mass="34238">MTTFKIKNMTFSKLGLLIVAAGLFSVSVYSEVMLFTSVFQANAEKLLAGTFAFFVVLAQIVFADQAAFWRSRKNDLLAGLCGLAVLVLMTVSVAGSVFFFESGYNEMKQKQNTSGMGYQLAVELINSKKNTIAGLKANAEKSEQAGNAWDAGQKRLKAVEVENELAALILSLRDNKAEAVGSASAMVGILESYRFIAWFIFAAIADFVPVLAVVLLRLCPVKESPAKETKQEAKQTNKTKQPAKQNENKTVKTNAIAKQKLRHVIEMRQAVPSVREAKKLGFSYAAFKAEIEALVEDRFLTKRESGKGWEVA</sequence>
<organism evidence="3 4">
    <name type="scientific">Oleispira antarctica RB-8</name>
    <dbReference type="NCBI Taxonomy" id="698738"/>
    <lineage>
        <taxon>Bacteria</taxon>
        <taxon>Pseudomonadati</taxon>
        <taxon>Pseudomonadota</taxon>
        <taxon>Gammaproteobacteria</taxon>
        <taxon>Oceanospirillales</taxon>
        <taxon>Oceanospirillaceae</taxon>
        <taxon>Oleispira</taxon>
    </lineage>
</organism>
<dbReference type="Proteomes" id="UP000032749">
    <property type="component" value="Chromosome"/>
</dbReference>
<keyword evidence="2" id="KW-0812">Transmembrane</keyword>
<feature type="transmembrane region" description="Helical" evidence="2">
    <location>
        <begin position="46"/>
        <end position="64"/>
    </location>
</feature>
<feature type="transmembrane region" description="Helical" evidence="2">
    <location>
        <begin position="195"/>
        <end position="218"/>
    </location>
</feature>
<feature type="transmembrane region" description="Helical" evidence="2">
    <location>
        <begin position="76"/>
        <end position="100"/>
    </location>
</feature>
<protein>
    <recommendedName>
        <fullName evidence="5">DUF4407 domain-containing protein</fullName>
    </recommendedName>
</protein>
<proteinExistence type="predicted"/>
<accession>R4YKZ0</accession>
<dbReference type="STRING" id="698738.OLEAN_C08590"/>
<feature type="compositionally biased region" description="Basic and acidic residues" evidence="1">
    <location>
        <begin position="226"/>
        <end position="235"/>
    </location>
</feature>
<gene>
    <name evidence="3" type="ORF">OLEAN_C08590</name>
</gene>
<feature type="region of interest" description="Disordered" evidence="1">
    <location>
        <begin position="226"/>
        <end position="252"/>
    </location>
</feature>
<evidence type="ECO:0000256" key="2">
    <source>
        <dbReference type="SAM" id="Phobius"/>
    </source>
</evidence>
<keyword evidence="4" id="KW-1185">Reference proteome</keyword>
<evidence type="ECO:0000256" key="1">
    <source>
        <dbReference type="SAM" id="MobiDB-lite"/>
    </source>
</evidence>
<dbReference type="HOGENOM" id="CLU_890922_0_0_6"/>
<evidence type="ECO:0008006" key="5">
    <source>
        <dbReference type="Google" id="ProtNLM"/>
    </source>
</evidence>
<reference evidence="3 4" key="1">
    <citation type="journal article" date="2013" name="Nat. Commun.">
        <title>Genome sequence and functional genomic analysis of the oil-degrading bacterium Oleispira antarctica.</title>
        <authorList>
            <person name="Kube M."/>
            <person name="Chernikova T.N."/>
            <person name="Al-Ramahi Y."/>
            <person name="Beloqui A."/>
            <person name="Lopez-Cortez N."/>
            <person name="Guazzaroni M.E."/>
            <person name="Heipieper H.J."/>
            <person name="Klages S."/>
            <person name="Kotsyurbenko O.R."/>
            <person name="Langer I."/>
            <person name="Nechitaylo T.Y."/>
            <person name="Lunsdorf H."/>
            <person name="Fernandez M."/>
            <person name="Juarez S."/>
            <person name="Ciordia S."/>
            <person name="Singer A."/>
            <person name="Kagan O."/>
            <person name="Egorova O."/>
            <person name="Petit P.A."/>
            <person name="Stogios P."/>
            <person name="Kim Y."/>
            <person name="Tchigvintsev A."/>
            <person name="Flick R."/>
            <person name="Denaro R."/>
            <person name="Genovese M."/>
            <person name="Albar J.P."/>
            <person name="Reva O.N."/>
            <person name="Martinez-Gomariz M."/>
            <person name="Tran H."/>
            <person name="Ferrer M."/>
            <person name="Savchenko A."/>
            <person name="Yakunin A.F."/>
            <person name="Yakimov M.M."/>
            <person name="Golyshina O.V."/>
            <person name="Reinhardt R."/>
            <person name="Golyshin P.N."/>
        </authorList>
    </citation>
    <scope>NUCLEOTIDE SEQUENCE [LARGE SCALE GENOMIC DNA]</scope>
</reference>
<keyword evidence="2" id="KW-1133">Transmembrane helix</keyword>
<name>R4YKZ0_OLEAN</name>
<dbReference type="AlphaFoldDB" id="R4YKZ0"/>
<keyword evidence="2" id="KW-0472">Membrane</keyword>
<evidence type="ECO:0000313" key="3">
    <source>
        <dbReference type="EMBL" id="CCK75035.1"/>
    </source>
</evidence>